<dbReference type="InterPro" id="IPR023635">
    <property type="entry name" value="Peptide_deformylase"/>
</dbReference>
<protein>
    <recommendedName>
        <fullName evidence="3">Peptide deformylase</fullName>
    </recommendedName>
</protein>
<evidence type="ECO:0008006" key="3">
    <source>
        <dbReference type="Google" id="ProtNLM"/>
    </source>
</evidence>
<dbReference type="PANTHER" id="PTHR10458">
    <property type="entry name" value="PEPTIDE DEFORMYLASE"/>
    <property type="match status" value="1"/>
</dbReference>
<dbReference type="NCBIfam" id="TIGR00079">
    <property type="entry name" value="pept_deformyl"/>
    <property type="match status" value="1"/>
</dbReference>
<evidence type="ECO:0000256" key="1">
    <source>
        <dbReference type="ARBA" id="ARBA00010759"/>
    </source>
</evidence>
<accession>A0A381TKK2</accession>
<dbReference type="Pfam" id="PF01327">
    <property type="entry name" value="Pep_deformylase"/>
    <property type="match status" value="1"/>
</dbReference>
<dbReference type="SUPFAM" id="SSF56420">
    <property type="entry name" value="Peptide deformylase"/>
    <property type="match status" value="1"/>
</dbReference>
<proteinExistence type="inferred from homology"/>
<dbReference type="PRINTS" id="PR01576">
    <property type="entry name" value="PDEFORMYLASE"/>
</dbReference>
<dbReference type="GO" id="GO:0042586">
    <property type="term" value="F:peptide deformylase activity"/>
    <property type="evidence" value="ECO:0007669"/>
    <property type="project" value="InterPro"/>
</dbReference>
<evidence type="ECO:0000313" key="2">
    <source>
        <dbReference type="EMBL" id="SVA16058.1"/>
    </source>
</evidence>
<dbReference type="InterPro" id="IPR036821">
    <property type="entry name" value="Peptide_deformylase_sf"/>
</dbReference>
<sequence length="200" mass="22047">MIETMDAAGGVGLAANQIGALQRVVTLHLPEEESGLILVNPEIKDTQGEREVIEGCLSLPGYEGLVKRSMMVKARWLDENGSKIKVTAENLFAQALEHEVDHLNGILYLDHLLEHEKLAAAGTHAAESQPHMHDLEVELHVDHNDEDIEPLEADLEVVHSTIKFSDIYSQSSVDQMQYDLRLAGYVPDSIKSFEPGADST</sequence>
<dbReference type="PANTHER" id="PTHR10458:SF22">
    <property type="entry name" value="PEPTIDE DEFORMYLASE"/>
    <property type="match status" value="1"/>
</dbReference>
<comment type="similarity">
    <text evidence="1">Belongs to the polypeptide deformylase family.</text>
</comment>
<dbReference type="HAMAP" id="MF_00163">
    <property type="entry name" value="Pep_deformylase"/>
    <property type="match status" value="1"/>
</dbReference>
<gene>
    <name evidence="2" type="ORF">METZ01_LOCUS68912</name>
</gene>
<reference evidence="2" key="1">
    <citation type="submission" date="2018-05" db="EMBL/GenBank/DDBJ databases">
        <authorList>
            <person name="Lanie J.A."/>
            <person name="Ng W.-L."/>
            <person name="Kazmierczak K.M."/>
            <person name="Andrzejewski T.M."/>
            <person name="Davidsen T.M."/>
            <person name="Wayne K.J."/>
            <person name="Tettelin H."/>
            <person name="Glass J.I."/>
            <person name="Rusch D."/>
            <person name="Podicherti R."/>
            <person name="Tsui H.-C.T."/>
            <person name="Winkler M.E."/>
        </authorList>
    </citation>
    <scope>NUCLEOTIDE SEQUENCE</scope>
</reference>
<dbReference type="CDD" id="cd00487">
    <property type="entry name" value="Pep_deformylase"/>
    <property type="match status" value="1"/>
</dbReference>
<organism evidence="2">
    <name type="scientific">marine metagenome</name>
    <dbReference type="NCBI Taxonomy" id="408172"/>
    <lineage>
        <taxon>unclassified sequences</taxon>
        <taxon>metagenomes</taxon>
        <taxon>ecological metagenomes</taxon>
    </lineage>
</organism>
<dbReference type="EMBL" id="UINC01004674">
    <property type="protein sequence ID" value="SVA16058.1"/>
    <property type="molecule type" value="Genomic_DNA"/>
</dbReference>
<name>A0A381TKK2_9ZZZZ</name>
<dbReference type="AlphaFoldDB" id="A0A381TKK2"/>
<dbReference type="Gene3D" id="3.90.45.10">
    <property type="entry name" value="Peptide deformylase"/>
    <property type="match status" value="1"/>
</dbReference>